<name>A0A292Q469_9PEZI</name>
<evidence type="ECO:0000313" key="2">
    <source>
        <dbReference type="EMBL" id="CUS14596.1"/>
    </source>
</evidence>
<feature type="transmembrane region" description="Helical" evidence="1">
    <location>
        <begin position="62"/>
        <end position="80"/>
    </location>
</feature>
<proteinExistence type="predicted"/>
<protein>
    <submittedName>
        <fullName evidence="2">Uncharacterized protein</fullName>
    </submittedName>
</protein>
<organism evidence="2 3">
    <name type="scientific">Tuber aestivum</name>
    <name type="common">summer truffle</name>
    <dbReference type="NCBI Taxonomy" id="59557"/>
    <lineage>
        <taxon>Eukaryota</taxon>
        <taxon>Fungi</taxon>
        <taxon>Dikarya</taxon>
        <taxon>Ascomycota</taxon>
        <taxon>Pezizomycotina</taxon>
        <taxon>Pezizomycetes</taxon>
        <taxon>Pezizales</taxon>
        <taxon>Tuberaceae</taxon>
        <taxon>Tuber</taxon>
    </lineage>
</organism>
<keyword evidence="1" id="KW-0812">Transmembrane</keyword>
<evidence type="ECO:0000256" key="1">
    <source>
        <dbReference type="SAM" id="Phobius"/>
    </source>
</evidence>
<evidence type="ECO:0000313" key="3">
    <source>
        <dbReference type="Proteomes" id="UP001412239"/>
    </source>
</evidence>
<reference evidence="2" key="1">
    <citation type="submission" date="2015-10" db="EMBL/GenBank/DDBJ databases">
        <authorList>
            <person name="Regsiter A."/>
            <person name="william w."/>
        </authorList>
    </citation>
    <scope>NUCLEOTIDE SEQUENCE</scope>
    <source>
        <strain evidence="2">Montdore</strain>
    </source>
</reference>
<accession>A0A292Q469</accession>
<keyword evidence="1" id="KW-0472">Membrane</keyword>
<keyword evidence="3" id="KW-1185">Reference proteome</keyword>
<dbReference type="AlphaFoldDB" id="A0A292Q469"/>
<dbReference type="Proteomes" id="UP001412239">
    <property type="component" value="Unassembled WGS sequence"/>
</dbReference>
<dbReference type="EMBL" id="LN890957">
    <property type="protein sequence ID" value="CUS14596.1"/>
    <property type="molecule type" value="Genomic_DNA"/>
</dbReference>
<gene>
    <name evidence="2" type="ORF">GSTUAT00001327001</name>
</gene>
<keyword evidence="1" id="KW-1133">Transmembrane helix</keyword>
<sequence length="107" mass="11693">MAIGSPLPTSDALDGSLEGTYEQVPIVPKSCIKRYTAARQPPILPPDSITAILFDGAIMQPLLILVILFCFSTCLTVFPFQPFRFPHPPPSSYLWCVGGRVSEKTLV</sequence>